<dbReference type="Pfam" id="PF02397">
    <property type="entry name" value="Bac_transf"/>
    <property type="match status" value="1"/>
</dbReference>
<proteinExistence type="inferred from homology"/>
<protein>
    <submittedName>
        <fullName evidence="9">Polyprenyl glycosylphosphotransferase</fullName>
    </submittedName>
</protein>
<name>A0A2N7S506_9MICC</name>
<evidence type="ECO:0000259" key="8">
    <source>
        <dbReference type="Pfam" id="PF02397"/>
    </source>
</evidence>
<dbReference type="PANTHER" id="PTHR30576">
    <property type="entry name" value="COLANIC BIOSYNTHESIS UDP-GLUCOSE LIPID CARRIER TRANSFERASE"/>
    <property type="match status" value="1"/>
</dbReference>
<keyword evidence="4 7" id="KW-0812">Transmembrane</keyword>
<evidence type="ECO:0000256" key="2">
    <source>
        <dbReference type="ARBA" id="ARBA00006464"/>
    </source>
</evidence>
<dbReference type="Proteomes" id="UP000235739">
    <property type="component" value="Unassembled WGS sequence"/>
</dbReference>
<dbReference type="NCBIfam" id="TIGR03025">
    <property type="entry name" value="EPS_sugtrans"/>
    <property type="match status" value="1"/>
</dbReference>
<feature type="transmembrane region" description="Helical" evidence="7">
    <location>
        <begin position="257"/>
        <end position="277"/>
    </location>
</feature>
<evidence type="ECO:0000256" key="7">
    <source>
        <dbReference type="SAM" id="Phobius"/>
    </source>
</evidence>
<feature type="transmembrane region" description="Helical" evidence="7">
    <location>
        <begin position="283"/>
        <end position="303"/>
    </location>
</feature>
<gene>
    <name evidence="9" type="ORF">CIK84_06450</name>
</gene>
<comment type="similarity">
    <text evidence="2">Belongs to the bacterial sugar transferase family.</text>
</comment>
<accession>A0A2N7S506</accession>
<evidence type="ECO:0000256" key="4">
    <source>
        <dbReference type="ARBA" id="ARBA00022692"/>
    </source>
</evidence>
<evidence type="ECO:0000256" key="6">
    <source>
        <dbReference type="ARBA" id="ARBA00023136"/>
    </source>
</evidence>
<dbReference type="InterPro" id="IPR003362">
    <property type="entry name" value="Bact_transf"/>
</dbReference>
<keyword evidence="5 7" id="KW-1133">Transmembrane helix</keyword>
<evidence type="ECO:0000256" key="5">
    <source>
        <dbReference type="ARBA" id="ARBA00022989"/>
    </source>
</evidence>
<feature type="domain" description="Bacterial sugar transferase" evidence="8">
    <location>
        <begin position="458"/>
        <end position="645"/>
    </location>
</feature>
<comment type="caution">
    <text evidence="9">The sequence shown here is derived from an EMBL/GenBank/DDBJ whole genome shotgun (WGS) entry which is preliminary data.</text>
</comment>
<feature type="transmembrane region" description="Helical" evidence="7">
    <location>
        <begin position="463"/>
        <end position="484"/>
    </location>
</feature>
<feature type="transmembrane region" description="Helical" evidence="7">
    <location>
        <begin position="186"/>
        <end position="206"/>
    </location>
</feature>
<sequence>MAQPPWAGLAAYESARINPPAMPLAPLGKTGLAPDLPRSQVRDLFCCAGMRRSGSARVLAKYPTSIAARRPDGNRVLLHSCARERHNLVSKAHRKHGSLARCRGFRLWGNSIFGGTHRCISLGGQALPDPAAHLRIVGRDSAMSQISGRIDGNDFSAGRLFAQAPPVAIATEQQVLTGSRRYARRLLVTDLFIIALASLLPALFILGTPDLGSAGLTSVQQVALSGTMVSIAWMLSLVFFKTRAMGRVAVGMQEYKFLLYATAAVAGFISLVAVIFTSLELRLFVIVSLPAGLGLLLTTRWIWRRWLGRQAQRGFALSNVLIYGQAADIPHVVRQISRRSGPAYRVVGVLLDGAADEKFQQELATADPTLPVFGNEGPIEQQAYRLGADAVIVAGPLAGGTHALKELGWQLEKTSTKLIVVSALSNIASRRVRTSPVEGMPLLHVELAKFSGWRFGVKRAFDMLFATLALLALSPVFAAIALLIRLDGPGKVFFKQERAGANGLPFPMFKFRTMVQDAEAQLAVLEAQNEGAGPLFKIKDDPRVTRIGRLLRKHSLDELPQFFNVLRGDMSVVGPRPPLYKEVDAYQGHESRRLYLKPGVTGLWQVSGRSNLDWPESIRLDLYYAENWTAVSDLRIIWRTFKVMVKPDGAY</sequence>
<dbReference type="PANTHER" id="PTHR30576:SF10">
    <property type="entry name" value="SLL5057 PROTEIN"/>
    <property type="match status" value="1"/>
</dbReference>
<organism evidence="9 10">
    <name type="scientific">Glutamicibacter arilaitensis</name>
    <dbReference type="NCBI Taxonomy" id="256701"/>
    <lineage>
        <taxon>Bacteria</taxon>
        <taxon>Bacillati</taxon>
        <taxon>Actinomycetota</taxon>
        <taxon>Actinomycetes</taxon>
        <taxon>Micrococcales</taxon>
        <taxon>Micrococcaceae</taxon>
        <taxon>Glutamicibacter</taxon>
    </lineage>
</organism>
<evidence type="ECO:0000313" key="10">
    <source>
        <dbReference type="Proteomes" id="UP000235739"/>
    </source>
</evidence>
<dbReference type="AlphaFoldDB" id="A0A2N7S506"/>
<dbReference type="InterPro" id="IPR017475">
    <property type="entry name" value="EPS_sugar_tfrase"/>
</dbReference>
<keyword evidence="6 7" id="KW-0472">Membrane</keyword>
<dbReference type="GO" id="GO:0016780">
    <property type="term" value="F:phosphotransferase activity, for other substituted phosphate groups"/>
    <property type="evidence" value="ECO:0007669"/>
    <property type="project" value="TreeGrafter"/>
</dbReference>
<evidence type="ECO:0000313" key="9">
    <source>
        <dbReference type="EMBL" id="PMQ21202.1"/>
    </source>
</evidence>
<dbReference type="EMBL" id="PNQX01000001">
    <property type="protein sequence ID" value="PMQ21202.1"/>
    <property type="molecule type" value="Genomic_DNA"/>
</dbReference>
<comment type="subcellular location">
    <subcellularLocation>
        <location evidence="1">Membrane</location>
        <topology evidence="1">Multi-pass membrane protein</topology>
    </subcellularLocation>
</comment>
<evidence type="ECO:0000256" key="3">
    <source>
        <dbReference type="ARBA" id="ARBA00022679"/>
    </source>
</evidence>
<dbReference type="GO" id="GO:0016020">
    <property type="term" value="C:membrane"/>
    <property type="evidence" value="ECO:0007669"/>
    <property type="project" value="UniProtKB-SubCell"/>
</dbReference>
<keyword evidence="3 9" id="KW-0808">Transferase</keyword>
<feature type="transmembrane region" description="Helical" evidence="7">
    <location>
        <begin position="218"/>
        <end position="237"/>
    </location>
</feature>
<reference evidence="9 10" key="1">
    <citation type="journal article" date="2017" name="Elife">
        <title>Extensive horizontal gene transfer in cheese-associated bacteria.</title>
        <authorList>
            <person name="Bonham K.S."/>
            <person name="Wolfe B.E."/>
            <person name="Dutton R.J."/>
        </authorList>
    </citation>
    <scope>NUCLEOTIDE SEQUENCE [LARGE SCALE GENOMIC DNA]</scope>
    <source>
        <strain evidence="9 10">JB182</strain>
    </source>
</reference>
<evidence type="ECO:0000256" key="1">
    <source>
        <dbReference type="ARBA" id="ARBA00004141"/>
    </source>
</evidence>